<comment type="caution">
    <text evidence="3">The sequence shown here is derived from an EMBL/GenBank/DDBJ whole genome shotgun (WGS) entry which is preliminary data.</text>
</comment>
<dbReference type="InterPro" id="IPR010229">
    <property type="entry name" value="Pept_M38_dipep"/>
</dbReference>
<comment type="cofactor">
    <cofactor evidence="1">
        <name>Zn(2+)</name>
        <dbReference type="ChEBI" id="CHEBI:29105"/>
    </cofactor>
    <text evidence="1">Binds 2 Zn(2+) ions per subunit.</text>
</comment>
<dbReference type="GO" id="GO:0008798">
    <property type="term" value="F:beta-aspartyl-peptidase activity"/>
    <property type="evidence" value="ECO:0007669"/>
    <property type="project" value="UniProtKB-EC"/>
</dbReference>
<dbReference type="InterPro" id="IPR011059">
    <property type="entry name" value="Metal-dep_hydrolase_composite"/>
</dbReference>
<dbReference type="SUPFAM" id="SSF51338">
    <property type="entry name" value="Composite domain of metallo-dependent hydrolases"/>
    <property type="match status" value="1"/>
</dbReference>
<evidence type="ECO:0000256" key="1">
    <source>
        <dbReference type="PIRNR" id="PIRNR001238"/>
    </source>
</evidence>
<keyword evidence="1" id="KW-0479">Metal-binding</keyword>
<keyword evidence="1" id="KW-0482">Metalloprotease</keyword>
<dbReference type="EC" id="3.4.19.-" evidence="1"/>
<dbReference type="PANTHER" id="PTHR11647:SF1">
    <property type="entry name" value="COLLAPSIN RESPONSE MEDIATOR PROTEIN"/>
    <property type="match status" value="1"/>
</dbReference>
<dbReference type="RefSeq" id="WP_408977253.1">
    <property type="nucleotide sequence ID" value="NZ_JBJUVG010000004.1"/>
</dbReference>
<comment type="function">
    <text evidence="1">Catalyzes the hydrolytic cleavage of a subset of L-isoaspartyl (L-beta-aspartyl) dipeptides. Used to degrade proteins damaged by L-isoaspartyl residues formation.</text>
</comment>
<sequence length="380" mass="40783">MICIEGATVYAPHPLGKKNIYIAGEKIIGLSDQRPETFFDQVIPAEGLMAIPGLVDLHVHITGGGGEAGMMSRSPELSLETMIQAGVTTVGGLLGTDTVTRSLENLLGKARALREEGVSAVIYTGGYDYPSPTLTGNIRRDIFLIQEVHGVKLSLADHRSSYPQAIEIERLLSDVRVAGMLRNKVLQLHLHIGDEEEKLSALIDIATRRPQLSTHITATHLNRSEAVFEDGLALVRAGGNMDISTGLSSDNLHADTLSADEAVKRYVDLGLPLDQLTLSSDGNGSAAEYNADGTVAAFKISRLDSLLKTFQALVNKGYLSFSDALALVTAQPAKRLGLAYKGKLADNMDADIVLLRKDLSLYGVIARGKLLYQADTYDAG</sequence>
<accession>A0ABW9GYE5</accession>
<comment type="similarity">
    <text evidence="1">Belongs to the peptidase M38 family.</text>
</comment>
<dbReference type="Gene3D" id="3.20.20.140">
    <property type="entry name" value="Metal-dependent hydrolases"/>
    <property type="match status" value="1"/>
</dbReference>
<gene>
    <name evidence="3" type="primary">iadA</name>
    <name evidence="3" type="ORF">ACKQTC_04575</name>
</gene>
<dbReference type="EMBL" id="JBJUVG010000004">
    <property type="protein sequence ID" value="MFM9413637.1"/>
    <property type="molecule type" value="Genomic_DNA"/>
</dbReference>
<evidence type="ECO:0000259" key="2">
    <source>
        <dbReference type="Pfam" id="PF01979"/>
    </source>
</evidence>
<evidence type="ECO:0000313" key="4">
    <source>
        <dbReference type="Proteomes" id="UP001631949"/>
    </source>
</evidence>
<dbReference type="PIRSF" id="PIRSF001238">
    <property type="entry name" value="IadA"/>
    <property type="match status" value="1"/>
</dbReference>
<dbReference type="Proteomes" id="UP001631949">
    <property type="component" value="Unassembled WGS sequence"/>
</dbReference>
<keyword evidence="1" id="KW-0645">Protease</keyword>
<name>A0ABW9GYE5_9FIRM</name>
<evidence type="ECO:0000313" key="3">
    <source>
        <dbReference type="EMBL" id="MFM9413637.1"/>
    </source>
</evidence>
<keyword evidence="1 3" id="KW-0378">Hydrolase</keyword>
<organism evidence="3 4">
    <name type="scientific">Peptococcus simiae</name>
    <dbReference type="NCBI Taxonomy" id="1643805"/>
    <lineage>
        <taxon>Bacteria</taxon>
        <taxon>Bacillati</taxon>
        <taxon>Bacillota</taxon>
        <taxon>Clostridia</taxon>
        <taxon>Eubacteriales</taxon>
        <taxon>Peptococcaceae</taxon>
        <taxon>Peptococcus</taxon>
    </lineage>
</organism>
<keyword evidence="1" id="KW-0862">Zinc</keyword>
<dbReference type="PANTHER" id="PTHR11647">
    <property type="entry name" value="HYDRANTOINASE/DIHYDROPYRIMIDINASE FAMILY MEMBER"/>
    <property type="match status" value="1"/>
</dbReference>
<dbReference type="SUPFAM" id="SSF51556">
    <property type="entry name" value="Metallo-dependent hydrolases"/>
    <property type="match status" value="1"/>
</dbReference>
<dbReference type="InterPro" id="IPR050378">
    <property type="entry name" value="Metallo-dep_Hydrolases_sf"/>
</dbReference>
<dbReference type="NCBIfam" id="TIGR01975">
    <property type="entry name" value="isoAsp_dipep"/>
    <property type="match status" value="1"/>
</dbReference>
<dbReference type="Gene3D" id="2.30.40.10">
    <property type="entry name" value="Urease, subunit C, domain 1"/>
    <property type="match status" value="1"/>
</dbReference>
<dbReference type="InterPro" id="IPR006680">
    <property type="entry name" value="Amidohydro-rel"/>
</dbReference>
<feature type="domain" description="Amidohydrolase-related" evidence="2">
    <location>
        <begin position="49"/>
        <end position="370"/>
    </location>
</feature>
<dbReference type="InterPro" id="IPR032466">
    <property type="entry name" value="Metal_Hydrolase"/>
</dbReference>
<dbReference type="Pfam" id="PF01979">
    <property type="entry name" value="Amidohydro_1"/>
    <property type="match status" value="1"/>
</dbReference>
<reference evidence="3 4" key="1">
    <citation type="journal article" date="2016" name="Int. J. Syst. Evol. Microbiol.">
        <title>Peptococcus simiae sp. nov., isolated from rhesus macaque faeces and emended description of the genus Peptococcus.</title>
        <authorList>
            <person name="Shkoporov A.N."/>
            <person name="Efimov B.A."/>
            <person name="Kondova I."/>
            <person name="Ouwerling B."/>
            <person name="Chaplin A.V."/>
            <person name="Shcherbakova V.A."/>
            <person name="Langermans J.A.M."/>
        </authorList>
    </citation>
    <scope>NUCLEOTIDE SEQUENCE [LARGE SCALE GENOMIC DNA]</scope>
    <source>
        <strain evidence="3 4">M108</strain>
    </source>
</reference>
<comment type="subcellular location">
    <subcellularLocation>
        <location evidence="1">Cytoplasm</location>
    </subcellularLocation>
</comment>
<keyword evidence="4" id="KW-1185">Reference proteome</keyword>
<comment type="PTM">
    <text evidence="1">Carboxylation allows a single lysine to coordinate two zinc ions.</text>
</comment>
<proteinExistence type="inferred from homology"/>
<protein>
    <recommendedName>
        <fullName evidence="1">Isoaspartyl dipeptidase</fullName>
        <ecNumber evidence="1">3.4.19.-</ecNumber>
    </recommendedName>
</protein>